<dbReference type="GO" id="GO:0022857">
    <property type="term" value="F:transmembrane transporter activity"/>
    <property type="evidence" value="ECO:0007669"/>
    <property type="project" value="InterPro"/>
</dbReference>
<protein>
    <submittedName>
        <fullName evidence="7">Arabinose efflux permease family protein</fullName>
    </submittedName>
</protein>
<feature type="transmembrane region" description="Helical" evidence="5">
    <location>
        <begin position="368"/>
        <end position="387"/>
    </location>
</feature>
<dbReference type="AlphaFoldDB" id="A0A563VX47"/>
<dbReference type="InterPro" id="IPR052714">
    <property type="entry name" value="MFS_Exporter"/>
</dbReference>
<feature type="transmembrane region" description="Helical" evidence="5">
    <location>
        <begin position="217"/>
        <end position="242"/>
    </location>
</feature>
<organism evidence="7 8">
    <name type="scientific">Hyella patelloides LEGE 07179</name>
    <dbReference type="NCBI Taxonomy" id="945734"/>
    <lineage>
        <taxon>Bacteria</taxon>
        <taxon>Bacillati</taxon>
        <taxon>Cyanobacteriota</taxon>
        <taxon>Cyanophyceae</taxon>
        <taxon>Pleurocapsales</taxon>
        <taxon>Hyellaceae</taxon>
        <taxon>Hyella</taxon>
    </lineage>
</organism>
<keyword evidence="3 5" id="KW-1133">Transmembrane helix</keyword>
<gene>
    <name evidence="7" type="ORF">H1P_390025</name>
</gene>
<feature type="transmembrane region" description="Helical" evidence="5">
    <location>
        <begin position="248"/>
        <end position="269"/>
    </location>
</feature>
<dbReference type="InterPro" id="IPR036259">
    <property type="entry name" value="MFS_trans_sf"/>
</dbReference>
<accession>A0A563VX47</accession>
<evidence type="ECO:0000256" key="4">
    <source>
        <dbReference type="ARBA" id="ARBA00023136"/>
    </source>
</evidence>
<keyword evidence="2 5" id="KW-0812">Transmembrane</keyword>
<evidence type="ECO:0000256" key="1">
    <source>
        <dbReference type="ARBA" id="ARBA00004651"/>
    </source>
</evidence>
<dbReference type="InterPro" id="IPR020846">
    <property type="entry name" value="MFS_dom"/>
</dbReference>
<dbReference type="PROSITE" id="PS50850">
    <property type="entry name" value="MFS"/>
    <property type="match status" value="1"/>
</dbReference>
<feature type="transmembrane region" description="Helical" evidence="5">
    <location>
        <begin position="46"/>
        <end position="67"/>
    </location>
</feature>
<reference evidence="7 8" key="1">
    <citation type="submission" date="2019-01" db="EMBL/GenBank/DDBJ databases">
        <authorList>
            <person name="Brito A."/>
        </authorList>
    </citation>
    <scope>NUCLEOTIDE SEQUENCE [LARGE SCALE GENOMIC DNA]</scope>
    <source>
        <strain evidence="7">1</strain>
    </source>
</reference>
<dbReference type="RefSeq" id="WP_144865783.1">
    <property type="nucleotide sequence ID" value="NZ_LR213799.1"/>
</dbReference>
<name>A0A563VX47_9CYAN</name>
<feature type="transmembrane region" description="Helical" evidence="5">
    <location>
        <begin position="306"/>
        <end position="328"/>
    </location>
</feature>
<feature type="transmembrane region" description="Helical" evidence="5">
    <location>
        <begin position="15"/>
        <end position="40"/>
    </location>
</feature>
<evidence type="ECO:0000313" key="8">
    <source>
        <dbReference type="Proteomes" id="UP000320055"/>
    </source>
</evidence>
<feature type="transmembrane region" description="Helical" evidence="5">
    <location>
        <begin position="110"/>
        <end position="131"/>
    </location>
</feature>
<dbReference type="PANTHER" id="PTHR23531">
    <property type="entry name" value="QUINOLENE RESISTANCE PROTEIN NORA"/>
    <property type="match status" value="1"/>
</dbReference>
<dbReference type="PRINTS" id="PR01035">
    <property type="entry name" value="TCRTETA"/>
</dbReference>
<feature type="domain" description="Major facilitator superfamily (MFS) profile" evidence="6">
    <location>
        <begin position="14"/>
        <end position="391"/>
    </location>
</feature>
<dbReference type="Gene3D" id="1.20.1250.20">
    <property type="entry name" value="MFS general substrate transporter like domains"/>
    <property type="match status" value="2"/>
</dbReference>
<keyword evidence="8" id="KW-1185">Reference proteome</keyword>
<feature type="transmembrane region" description="Helical" evidence="5">
    <location>
        <begin position="281"/>
        <end position="300"/>
    </location>
</feature>
<dbReference type="CDD" id="cd17489">
    <property type="entry name" value="MFS_YfcJ_like"/>
    <property type="match status" value="1"/>
</dbReference>
<evidence type="ECO:0000256" key="3">
    <source>
        <dbReference type="ARBA" id="ARBA00022989"/>
    </source>
</evidence>
<comment type="subcellular location">
    <subcellularLocation>
        <location evidence="1">Cell membrane</location>
        <topology evidence="1">Multi-pass membrane protein</topology>
    </subcellularLocation>
</comment>
<dbReference type="PANTHER" id="PTHR23531:SF1">
    <property type="entry name" value="QUINOLENE RESISTANCE PROTEIN NORA"/>
    <property type="match status" value="1"/>
</dbReference>
<feature type="transmembrane region" description="Helical" evidence="5">
    <location>
        <begin position="340"/>
        <end position="362"/>
    </location>
</feature>
<feature type="transmembrane region" description="Helical" evidence="5">
    <location>
        <begin position="138"/>
        <end position="160"/>
    </location>
</feature>
<evidence type="ECO:0000256" key="2">
    <source>
        <dbReference type="ARBA" id="ARBA00022692"/>
    </source>
</evidence>
<dbReference type="Proteomes" id="UP000320055">
    <property type="component" value="Unassembled WGS sequence"/>
</dbReference>
<dbReference type="GO" id="GO:0005886">
    <property type="term" value="C:plasma membrane"/>
    <property type="evidence" value="ECO:0007669"/>
    <property type="project" value="UniProtKB-SubCell"/>
</dbReference>
<evidence type="ECO:0000256" key="5">
    <source>
        <dbReference type="SAM" id="Phobius"/>
    </source>
</evidence>
<dbReference type="EMBL" id="CAACVJ010000323">
    <property type="protein sequence ID" value="VEP15957.1"/>
    <property type="molecule type" value="Genomic_DNA"/>
</dbReference>
<dbReference type="Pfam" id="PF07690">
    <property type="entry name" value="MFS_1"/>
    <property type="match status" value="1"/>
</dbReference>
<sequence length="412" mass="44148">MNGLLNLKQQIKRNLVFLFTAGLLFWTSITLLLPILPAYIQDVGGTTQQVGLVMGCFAIGLLCSRTWLGQIADRRSRKIVIVIGTIVAGTAPLGYIFIQSIQGLAAMRAFHGISIAAFTVGYSALVVDFAPRKHRGKLIGYMNLAVPLGMSVGPALGGFLQKNTNYPTLFAVSAACGLGALLLSSQLRELSQKELNLQHPGLEQPVRDFQQLISNSALVIPGIVLFLVGLVFGTLVAFLPLYVRELDIAFNVGLFYTVVAIASFTVRILIGKISDSYGRGILITISLIFYMISMVLLAKANSAEMLLLAGAAEGIGAGILIPTMLALISDRSYSNERGKVYALCLGGFDVGIALAGPVLGFLESYLSYRGVFGVATILAAIAFVIFVTRSNKNLARSWGFALGREKDVFALD</sequence>
<dbReference type="SUPFAM" id="SSF103473">
    <property type="entry name" value="MFS general substrate transporter"/>
    <property type="match status" value="1"/>
</dbReference>
<dbReference type="InterPro" id="IPR011701">
    <property type="entry name" value="MFS"/>
</dbReference>
<dbReference type="OrthoDB" id="9814001at2"/>
<feature type="transmembrane region" description="Helical" evidence="5">
    <location>
        <begin position="166"/>
        <end position="183"/>
    </location>
</feature>
<feature type="transmembrane region" description="Helical" evidence="5">
    <location>
        <begin position="79"/>
        <end position="98"/>
    </location>
</feature>
<proteinExistence type="predicted"/>
<evidence type="ECO:0000313" key="7">
    <source>
        <dbReference type="EMBL" id="VEP15957.1"/>
    </source>
</evidence>
<evidence type="ECO:0000259" key="6">
    <source>
        <dbReference type="PROSITE" id="PS50850"/>
    </source>
</evidence>
<keyword evidence="4 5" id="KW-0472">Membrane</keyword>
<dbReference type="InterPro" id="IPR001958">
    <property type="entry name" value="Tet-R_TetA/multi-R_MdtG-like"/>
</dbReference>